<sequence length="285" mass="30165">MKCLVKIAPMALSLIVAINPAKAEDVFSTMMAGGFTELENWDVKLGGGVAYAPKFEGSKDHKVSAMPYLDIAWKDTIFLNPVDGLGVNIFKHEGFTFGGSVGYDGGRKEKDSRKELTGLGNVKGGAQGSLFASYQYSFLETDVKINKTFSGSKSLTVDAGVSAFIPLAVLMGSSMGGDVSRDDNEGPNGPVLTLGASTTWADKNHMESYFGVTSAQSAASGLKQFTAKSGFKSVSGSIGLIVPVTDHVIIGSKAEYTKLIGDAADSSITRKEDQFSGQLFTVYKF</sequence>
<keyword evidence="3 6" id="KW-0732">Signal</keyword>
<dbReference type="RefSeq" id="WP_097154294.1">
    <property type="nucleotide sequence ID" value="NZ_OBEL01000003.1"/>
</dbReference>
<dbReference type="AlphaFoldDB" id="A0A285PDX1"/>
<keyword evidence="8" id="KW-1185">Reference proteome</keyword>
<dbReference type="GO" id="GO:0009279">
    <property type="term" value="C:cell outer membrane"/>
    <property type="evidence" value="ECO:0007669"/>
    <property type="project" value="UniProtKB-SubCell"/>
</dbReference>
<dbReference type="PANTHER" id="PTHR38776">
    <property type="entry name" value="MLTA-INTERACTING PROTEIN-RELATED"/>
    <property type="match status" value="1"/>
</dbReference>
<comment type="subcellular location">
    <subcellularLocation>
        <location evidence="1">Cell outer membrane</location>
    </subcellularLocation>
</comment>
<dbReference type="Pfam" id="PF06629">
    <property type="entry name" value="MipA"/>
    <property type="match status" value="1"/>
</dbReference>
<dbReference type="InterPro" id="IPR010583">
    <property type="entry name" value="MipA"/>
</dbReference>
<evidence type="ECO:0000256" key="4">
    <source>
        <dbReference type="ARBA" id="ARBA00023136"/>
    </source>
</evidence>
<feature type="chain" id="PRO_5013329737" evidence="6">
    <location>
        <begin position="24"/>
        <end position="285"/>
    </location>
</feature>
<keyword evidence="4" id="KW-0472">Membrane</keyword>
<dbReference type="EMBL" id="OBEL01000003">
    <property type="protein sequence ID" value="SNZ19934.1"/>
    <property type="molecule type" value="Genomic_DNA"/>
</dbReference>
<evidence type="ECO:0000313" key="7">
    <source>
        <dbReference type="EMBL" id="SNZ19934.1"/>
    </source>
</evidence>
<gene>
    <name evidence="7" type="ORF">SAMN06265368_3030</name>
</gene>
<evidence type="ECO:0000256" key="3">
    <source>
        <dbReference type="ARBA" id="ARBA00022729"/>
    </source>
</evidence>
<dbReference type="Proteomes" id="UP000219439">
    <property type="component" value="Unassembled WGS sequence"/>
</dbReference>
<name>A0A285PDX1_9HYPH</name>
<dbReference type="OrthoDB" id="5462484at2"/>
<dbReference type="PANTHER" id="PTHR38776:SF1">
    <property type="entry name" value="MLTA-INTERACTING PROTEIN-RELATED"/>
    <property type="match status" value="1"/>
</dbReference>
<evidence type="ECO:0000256" key="1">
    <source>
        <dbReference type="ARBA" id="ARBA00004442"/>
    </source>
</evidence>
<accession>A0A285PDX1</accession>
<evidence type="ECO:0000313" key="8">
    <source>
        <dbReference type="Proteomes" id="UP000219439"/>
    </source>
</evidence>
<evidence type="ECO:0000256" key="2">
    <source>
        <dbReference type="ARBA" id="ARBA00005722"/>
    </source>
</evidence>
<feature type="signal peptide" evidence="6">
    <location>
        <begin position="1"/>
        <end position="23"/>
    </location>
</feature>
<comment type="similarity">
    <text evidence="2">Belongs to the MipA/OmpV family.</text>
</comment>
<reference evidence="7 8" key="1">
    <citation type="submission" date="2017-09" db="EMBL/GenBank/DDBJ databases">
        <authorList>
            <person name="Ehlers B."/>
            <person name="Leendertz F.H."/>
        </authorList>
    </citation>
    <scope>NUCLEOTIDE SEQUENCE [LARGE SCALE GENOMIC DNA]</scope>
    <source>
        <strain evidence="7 8">DSM 18289</strain>
    </source>
</reference>
<evidence type="ECO:0000256" key="5">
    <source>
        <dbReference type="ARBA" id="ARBA00023237"/>
    </source>
</evidence>
<protein>
    <submittedName>
        <fullName evidence="7">Outer membrane scaffolding protein for murein synthesis, MipA/OmpV family</fullName>
    </submittedName>
</protein>
<keyword evidence="5" id="KW-0998">Cell outer membrane</keyword>
<proteinExistence type="inferred from homology"/>
<evidence type="ECO:0000256" key="6">
    <source>
        <dbReference type="SAM" id="SignalP"/>
    </source>
</evidence>
<organism evidence="7 8">
    <name type="scientific">Cohaesibacter gelatinilyticus</name>
    <dbReference type="NCBI Taxonomy" id="372072"/>
    <lineage>
        <taxon>Bacteria</taxon>
        <taxon>Pseudomonadati</taxon>
        <taxon>Pseudomonadota</taxon>
        <taxon>Alphaproteobacteria</taxon>
        <taxon>Hyphomicrobiales</taxon>
        <taxon>Cohaesibacteraceae</taxon>
    </lineage>
</organism>